<organism evidence="1 2">
    <name type="scientific">Caulobacter phage Kronos</name>
    <dbReference type="NCBI Taxonomy" id="2340873"/>
    <lineage>
        <taxon>Viruses</taxon>
        <taxon>Duplodnaviria</taxon>
        <taxon>Heunggongvirae</taxon>
        <taxon>Uroviricota</taxon>
        <taxon>Caudoviricetes</taxon>
        <taxon>Caudoviricetes incertae sedis</taxon>
        <taxon>Kronosvirus</taxon>
        <taxon>Kronosvirus pelion</taxon>
    </lineage>
</organism>
<evidence type="ECO:0000313" key="1">
    <source>
        <dbReference type="EMBL" id="AYD87673.1"/>
    </source>
</evidence>
<sequence>MSAKPPATLAERAAAMEVEVSQADLPKIVRALDLLADPKLVELVAEMLALEIIGPAKIIPPTFARAISQAENLLKQARERAESLLKPADPA</sequence>
<evidence type="ECO:0000313" key="2">
    <source>
        <dbReference type="Proteomes" id="UP000269323"/>
    </source>
</evidence>
<dbReference type="EMBL" id="MH884648">
    <property type="protein sequence ID" value="AYD87673.1"/>
    <property type="molecule type" value="Genomic_DNA"/>
</dbReference>
<reference evidence="1 2" key="1">
    <citation type="submission" date="2018-08" db="EMBL/GenBank/DDBJ databases">
        <title>The isolation and characterization of a novel rhizosphere caulophage that is similar to lambdoid phages.</title>
        <authorList>
            <person name="Berrios L."/>
            <person name="Ely B."/>
        </authorList>
    </citation>
    <scope>NUCLEOTIDE SEQUENCE [LARGE SCALE GENOMIC DNA]</scope>
</reference>
<protein>
    <submittedName>
        <fullName evidence="1">Uncharacterized protein</fullName>
    </submittedName>
</protein>
<accession>A0A386KSM9</accession>
<keyword evidence="2" id="KW-1185">Reference proteome</keyword>
<name>A0A386KSM9_9CAUD</name>
<proteinExistence type="predicted"/>
<dbReference type="Proteomes" id="UP000269323">
    <property type="component" value="Segment"/>
</dbReference>